<gene>
    <name evidence="6" type="primary">Dere\GG22477</name>
    <name evidence="6" type="synonym">dere_GLEANR_7205</name>
    <name evidence="6" type="synonym">GG22477</name>
    <name evidence="6" type="ORF">Dere_GG22477</name>
</gene>
<dbReference type="GO" id="GO:0045944">
    <property type="term" value="P:positive regulation of transcription by RNA polymerase II"/>
    <property type="evidence" value="ECO:0007669"/>
    <property type="project" value="TreeGrafter"/>
</dbReference>
<keyword evidence="7" id="KW-1185">Reference proteome</keyword>
<reference evidence="6 7" key="1">
    <citation type="journal article" date="2007" name="Nature">
        <title>Evolution of genes and genomes on the Drosophila phylogeny.</title>
        <authorList>
            <consortium name="Drosophila 12 Genomes Consortium"/>
            <person name="Clark A.G."/>
            <person name="Eisen M.B."/>
            <person name="Smith D.R."/>
            <person name="Bergman C.M."/>
            <person name="Oliver B."/>
            <person name="Markow T.A."/>
            <person name="Kaufman T.C."/>
            <person name="Kellis M."/>
            <person name="Gelbart W."/>
            <person name="Iyer V.N."/>
            <person name="Pollard D.A."/>
            <person name="Sackton T.B."/>
            <person name="Larracuente A.M."/>
            <person name="Singh N.D."/>
            <person name="Abad J.P."/>
            <person name="Abt D.N."/>
            <person name="Adryan B."/>
            <person name="Aguade M."/>
            <person name="Akashi H."/>
            <person name="Anderson W.W."/>
            <person name="Aquadro C.F."/>
            <person name="Ardell D.H."/>
            <person name="Arguello R."/>
            <person name="Artieri C.G."/>
            <person name="Barbash D.A."/>
            <person name="Barker D."/>
            <person name="Barsanti P."/>
            <person name="Batterham P."/>
            <person name="Batzoglou S."/>
            <person name="Begun D."/>
            <person name="Bhutkar A."/>
            <person name="Blanco E."/>
            <person name="Bosak S.A."/>
            <person name="Bradley R.K."/>
            <person name="Brand A.D."/>
            <person name="Brent M.R."/>
            <person name="Brooks A.N."/>
            <person name="Brown R.H."/>
            <person name="Butlin R.K."/>
            <person name="Caggese C."/>
            <person name="Calvi B.R."/>
            <person name="Bernardo de Carvalho A."/>
            <person name="Caspi A."/>
            <person name="Castrezana S."/>
            <person name="Celniker S.E."/>
            <person name="Chang J.L."/>
            <person name="Chapple C."/>
            <person name="Chatterji S."/>
            <person name="Chinwalla A."/>
            <person name="Civetta A."/>
            <person name="Clifton S.W."/>
            <person name="Comeron J.M."/>
            <person name="Costello J.C."/>
            <person name="Coyne J.A."/>
            <person name="Daub J."/>
            <person name="David R.G."/>
            <person name="Delcher A.L."/>
            <person name="Delehaunty K."/>
            <person name="Do C.B."/>
            <person name="Ebling H."/>
            <person name="Edwards K."/>
            <person name="Eickbush T."/>
            <person name="Evans J.D."/>
            <person name="Filipski A."/>
            <person name="Findeiss S."/>
            <person name="Freyhult E."/>
            <person name="Fulton L."/>
            <person name="Fulton R."/>
            <person name="Garcia A.C."/>
            <person name="Gardiner A."/>
            <person name="Garfield D.A."/>
            <person name="Garvin B.E."/>
            <person name="Gibson G."/>
            <person name="Gilbert D."/>
            <person name="Gnerre S."/>
            <person name="Godfrey J."/>
            <person name="Good R."/>
            <person name="Gotea V."/>
            <person name="Gravely B."/>
            <person name="Greenberg A.J."/>
            <person name="Griffiths-Jones S."/>
            <person name="Gross S."/>
            <person name="Guigo R."/>
            <person name="Gustafson E.A."/>
            <person name="Haerty W."/>
            <person name="Hahn M.W."/>
            <person name="Halligan D.L."/>
            <person name="Halpern A.L."/>
            <person name="Halter G.M."/>
            <person name="Han M.V."/>
            <person name="Heger A."/>
            <person name="Hillier L."/>
            <person name="Hinrichs A.S."/>
            <person name="Holmes I."/>
            <person name="Hoskins R.A."/>
            <person name="Hubisz M.J."/>
            <person name="Hultmark D."/>
            <person name="Huntley M.A."/>
            <person name="Jaffe D.B."/>
            <person name="Jagadeeshan S."/>
            <person name="Jeck W.R."/>
            <person name="Johnson J."/>
            <person name="Jones C.D."/>
            <person name="Jordan W.C."/>
            <person name="Karpen G.H."/>
            <person name="Kataoka E."/>
            <person name="Keightley P.D."/>
            <person name="Kheradpour P."/>
            <person name="Kirkness E.F."/>
            <person name="Koerich L.B."/>
            <person name="Kristiansen K."/>
            <person name="Kudrna D."/>
            <person name="Kulathinal R.J."/>
            <person name="Kumar S."/>
            <person name="Kwok R."/>
            <person name="Lander E."/>
            <person name="Langley C.H."/>
            <person name="Lapoint R."/>
            <person name="Lazzaro B.P."/>
            <person name="Lee S.J."/>
            <person name="Levesque L."/>
            <person name="Li R."/>
            <person name="Lin C.F."/>
            <person name="Lin M.F."/>
            <person name="Lindblad-Toh K."/>
            <person name="Llopart A."/>
            <person name="Long M."/>
            <person name="Low L."/>
            <person name="Lozovsky E."/>
            <person name="Lu J."/>
            <person name="Luo M."/>
            <person name="Machado C.A."/>
            <person name="Makalowski W."/>
            <person name="Marzo M."/>
            <person name="Matsuda M."/>
            <person name="Matzkin L."/>
            <person name="McAllister B."/>
            <person name="McBride C.S."/>
            <person name="McKernan B."/>
            <person name="McKernan K."/>
            <person name="Mendez-Lago M."/>
            <person name="Minx P."/>
            <person name="Mollenhauer M.U."/>
            <person name="Montooth K."/>
            <person name="Mount S.M."/>
            <person name="Mu X."/>
            <person name="Myers E."/>
            <person name="Negre B."/>
            <person name="Newfeld S."/>
            <person name="Nielsen R."/>
            <person name="Noor M.A."/>
            <person name="O'Grady P."/>
            <person name="Pachter L."/>
            <person name="Papaceit M."/>
            <person name="Parisi M.J."/>
            <person name="Parisi M."/>
            <person name="Parts L."/>
            <person name="Pedersen J.S."/>
            <person name="Pesole G."/>
            <person name="Phillippy A.M."/>
            <person name="Ponting C.P."/>
            <person name="Pop M."/>
            <person name="Porcelli D."/>
            <person name="Powell J.R."/>
            <person name="Prohaska S."/>
            <person name="Pruitt K."/>
            <person name="Puig M."/>
            <person name="Quesneville H."/>
            <person name="Ram K.R."/>
            <person name="Rand D."/>
            <person name="Rasmussen M.D."/>
            <person name="Reed L.K."/>
            <person name="Reenan R."/>
            <person name="Reily A."/>
            <person name="Remington K.A."/>
            <person name="Rieger T.T."/>
            <person name="Ritchie M.G."/>
            <person name="Robin C."/>
            <person name="Rogers Y.H."/>
            <person name="Rohde C."/>
            <person name="Rozas J."/>
            <person name="Rubenfield M.J."/>
            <person name="Ruiz A."/>
            <person name="Russo S."/>
            <person name="Salzberg S.L."/>
            <person name="Sanchez-Gracia A."/>
            <person name="Saranga D.J."/>
            <person name="Sato H."/>
            <person name="Schaeffer S.W."/>
            <person name="Schatz M.C."/>
            <person name="Schlenke T."/>
            <person name="Schwartz R."/>
            <person name="Segarra C."/>
            <person name="Singh R.S."/>
            <person name="Sirot L."/>
            <person name="Sirota M."/>
            <person name="Sisneros N.B."/>
            <person name="Smith C.D."/>
            <person name="Smith T.F."/>
            <person name="Spieth J."/>
            <person name="Stage D.E."/>
            <person name="Stark A."/>
            <person name="Stephan W."/>
            <person name="Strausberg R.L."/>
            <person name="Strempel S."/>
            <person name="Sturgill D."/>
            <person name="Sutton G."/>
            <person name="Sutton G.G."/>
            <person name="Tao W."/>
            <person name="Teichmann S."/>
            <person name="Tobari Y.N."/>
            <person name="Tomimura Y."/>
            <person name="Tsolas J.M."/>
            <person name="Valente V.L."/>
            <person name="Venter E."/>
            <person name="Venter J.C."/>
            <person name="Vicario S."/>
            <person name="Vieira F.G."/>
            <person name="Vilella A.J."/>
            <person name="Villasante A."/>
            <person name="Walenz B."/>
            <person name="Wang J."/>
            <person name="Wasserman M."/>
            <person name="Watts T."/>
            <person name="Wilson D."/>
            <person name="Wilson R.K."/>
            <person name="Wing R.A."/>
            <person name="Wolfner M.F."/>
            <person name="Wong A."/>
            <person name="Wong G.K."/>
            <person name="Wu C.I."/>
            <person name="Wu G."/>
            <person name="Yamamoto D."/>
            <person name="Yang H.P."/>
            <person name="Yang S.P."/>
            <person name="Yorke J.A."/>
            <person name="Yoshida K."/>
            <person name="Zdobnov E."/>
            <person name="Zhang P."/>
            <person name="Zhang Y."/>
            <person name="Zimin A.V."/>
            <person name="Baldwin J."/>
            <person name="Abdouelleil A."/>
            <person name="Abdulkadir J."/>
            <person name="Abebe A."/>
            <person name="Abera B."/>
            <person name="Abreu J."/>
            <person name="Acer S.C."/>
            <person name="Aftuck L."/>
            <person name="Alexander A."/>
            <person name="An P."/>
            <person name="Anderson E."/>
            <person name="Anderson S."/>
            <person name="Arachi H."/>
            <person name="Azer M."/>
            <person name="Bachantsang P."/>
            <person name="Barry A."/>
            <person name="Bayul T."/>
            <person name="Berlin A."/>
            <person name="Bessette D."/>
            <person name="Bloom T."/>
            <person name="Blye J."/>
            <person name="Boguslavskiy L."/>
            <person name="Bonnet C."/>
            <person name="Boukhgalter B."/>
            <person name="Bourzgui I."/>
            <person name="Brown A."/>
            <person name="Cahill P."/>
            <person name="Channer S."/>
            <person name="Cheshatsang Y."/>
            <person name="Chuda L."/>
            <person name="Citroen M."/>
            <person name="Collymore A."/>
            <person name="Cooke P."/>
            <person name="Costello M."/>
            <person name="D'Aco K."/>
            <person name="Daza R."/>
            <person name="De Haan G."/>
            <person name="DeGray S."/>
            <person name="DeMaso C."/>
            <person name="Dhargay N."/>
            <person name="Dooley K."/>
            <person name="Dooley E."/>
            <person name="Doricent M."/>
            <person name="Dorje P."/>
            <person name="Dorjee K."/>
            <person name="Dupes A."/>
            <person name="Elong R."/>
            <person name="Falk J."/>
            <person name="Farina A."/>
            <person name="Faro S."/>
            <person name="Ferguson D."/>
            <person name="Fisher S."/>
            <person name="Foley C.D."/>
            <person name="Franke A."/>
            <person name="Friedrich D."/>
            <person name="Gadbois L."/>
            <person name="Gearin G."/>
            <person name="Gearin C.R."/>
            <person name="Giannoukos G."/>
            <person name="Goode T."/>
            <person name="Graham J."/>
            <person name="Grandbois E."/>
            <person name="Grewal S."/>
            <person name="Gyaltsen K."/>
            <person name="Hafez N."/>
            <person name="Hagos B."/>
            <person name="Hall J."/>
            <person name="Henson C."/>
            <person name="Hollinger A."/>
            <person name="Honan T."/>
            <person name="Huard M.D."/>
            <person name="Hughes L."/>
            <person name="Hurhula B."/>
            <person name="Husby M.E."/>
            <person name="Kamat A."/>
            <person name="Kanga B."/>
            <person name="Kashin S."/>
            <person name="Khazanovich D."/>
            <person name="Kisner P."/>
            <person name="Lance K."/>
            <person name="Lara M."/>
            <person name="Lee W."/>
            <person name="Lennon N."/>
            <person name="Letendre F."/>
            <person name="LeVine R."/>
            <person name="Lipovsky A."/>
            <person name="Liu X."/>
            <person name="Liu J."/>
            <person name="Liu S."/>
            <person name="Lokyitsang T."/>
            <person name="Lokyitsang Y."/>
            <person name="Lubonja R."/>
            <person name="Lui A."/>
            <person name="MacDonald P."/>
            <person name="Magnisalis V."/>
            <person name="Maru K."/>
            <person name="Matthews C."/>
            <person name="McCusker W."/>
            <person name="McDonough S."/>
            <person name="Mehta T."/>
            <person name="Meldrim J."/>
            <person name="Meneus L."/>
            <person name="Mihai O."/>
            <person name="Mihalev A."/>
            <person name="Mihova T."/>
            <person name="Mittelman R."/>
            <person name="Mlenga V."/>
            <person name="Montmayeur A."/>
            <person name="Mulrain L."/>
            <person name="Navidi A."/>
            <person name="Naylor J."/>
            <person name="Negash T."/>
            <person name="Nguyen T."/>
            <person name="Nguyen N."/>
            <person name="Nicol R."/>
            <person name="Norbu C."/>
            <person name="Norbu N."/>
            <person name="Novod N."/>
            <person name="O'Neill B."/>
            <person name="Osman S."/>
            <person name="Markiewicz E."/>
            <person name="Oyono O.L."/>
            <person name="Patti C."/>
            <person name="Phunkhang P."/>
            <person name="Pierre F."/>
            <person name="Priest M."/>
            <person name="Raghuraman S."/>
            <person name="Rege F."/>
            <person name="Reyes R."/>
            <person name="Rise C."/>
            <person name="Rogov P."/>
            <person name="Ross K."/>
            <person name="Ryan E."/>
            <person name="Settipalli S."/>
            <person name="Shea T."/>
            <person name="Sherpa N."/>
            <person name="Shi L."/>
            <person name="Shih D."/>
            <person name="Sparrow T."/>
            <person name="Spaulding J."/>
            <person name="Stalker J."/>
            <person name="Stange-Thomann N."/>
            <person name="Stavropoulos S."/>
            <person name="Stone C."/>
            <person name="Strader C."/>
            <person name="Tesfaye S."/>
            <person name="Thomson T."/>
            <person name="Thoulutsang Y."/>
            <person name="Thoulutsang D."/>
            <person name="Topham K."/>
            <person name="Topping I."/>
            <person name="Tsamla T."/>
            <person name="Vassiliev H."/>
            <person name="Vo A."/>
            <person name="Wangchuk T."/>
            <person name="Wangdi T."/>
            <person name="Weiand M."/>
            <person name="Wilkinson J."/>
            <person name="Wilson A."/>
            <person name="Yadav S."/>
            <person name="Young G."/>
            <person name="Yu Q."/>
            <person name="Zembek L."/>
            <person name="Zhong D."/>
            <person name="Zimmer A."/>
            <person name="Zwirko Z."/>
            <person name="Jaffe D.B."/>
            <person name="Alvarez P."/>
            <person name="Brockman W."/>
            <person name="Butler J."/>
            <person name="Chin C."/>
            <person name="Gnerre S."/>
            <person name="Grabherr M."/>
            <person name="Kleber M."/>
            <person name="Mauceli E."/>
            <person name="MacCallum I."/>
        </authorList>
    </citation>
    <scope>NUCLEOTIDE SEQUENCE [LARGE SCALE GENOMIC DNA]</scope>
    <source>
        <strain evidence="6 7">TSC#14021-0224.01</strain>
    </source>
</reference>
<dbReference type="KEGG" id="der:6549603"/>
<dbReference type="HOGENOM" id="CLU_072702_4_1_1"/>
<keyword evidence="2 4" id="KW-0863">Zinc-finger</keyword>
<keyword evidence="1" id="KW-0479">Metal-binding</keyword>
<name>B3NRI4_DROER</name>
<dbReference type="Gene3D" id="3.30.40.10">
    <property type="entry name" value="Zinc/RING finger domain, C3HC4 (zinc finger)"/>
    <property type="match status" value="1"/>
</dbReference>
<dbReference type="InterPro" id="IPR013083">
    <property type="entry name" value="Znf_RING/FYVE/PHD"/>
</dbReference>
<dbReference type="PhylomeDB" id="B3NRI4"/>
<dbReference type="PROSITE" id="PS00518">
    <property type="entry name" value="ZF_RING_1"/>
    <property type="match status" value="1"/>
</dbReference>
<dbReference type="PANTHER" id="PTHR23041:SF78">
    <property type="entry name" value="E3 UBIQUITIN-PROTEIN LIGASE RNF4"/>
    <property type="match status" value="1"/>
</dbReference>
<dbReference type="Proteomes" id="UP000008711">
    <property type="component" value="Unassembled WGS sequence"/>
</dbReference>
<dbReference type="Pfam" id="PF13639">
    <property type="entry name" value="zf-RING_2"/>
    <property type="match status" value="1"/>
</dbReference>
<dbReference type="PROSITE" id="PS50089">
    <property type="entry name" value="ZF_RING_2"/>
    <property type="match status" value="1"/>
</dbReference>
<dbReference type="SUPFAM" id="SSF57850">
    <property type="entry name" value="RING/U-box"/>
    <property type="match status" value="1"/>
</dbReference>
<dbReference type="InterPro" id="IPR017907">
    <property type="entry name" value="Znf_RING_CS"/>
</dbReference>
<dbReference type="InterPro" id="IPR001841">
    <property type="entry name" value="Znf_RING"/>
</dbReference>
<dbReference type="GO" id="GO:0008270">
    <property type="term" value="F:zinc ion binding"/>
    <property type="evidence" value="ECO:0007669"/>
    <property type="project" value="UniProtKB-KW"/>
</dbReference>
<dbReference type="OMA" id="DSDEPYM"/>
<keyword evidence="3" id="KW-0862">Zinc</keyword>
<protein>
    <recommendedName>
        <fullName evidence="5">RING-type domain-containing protein</fullName>
    </recommendedName>
</protein>
<dbReference type="eggNOG" id="KOG0320">
    <property type="taxonomic scope" value="Eukaryota"/>
</dbReference>
<evidence type="ECO:0000256" key="1">
    <source>
        <dbReference type="ARBA" id="ARBA00022723"/>
    </source>
</evidence>
<evidence type="ECO:0000313" key="6">
    <source>
        <dbReference type="EMBL" id="EDV56136.1"/>
    </source>
</evidence>
<dbReference type="AlphaFoldDB" id="B3NRI4"/>
<dbReference type="InterPro" id="IPR047134">
    <property type="entry name" value="RNF4"/>
</dbReference>
<sequence>MSSQRQCVCVPIETIDLCSPEAKPAKRRCRELVDPDDPYRCPICMEYVRRRQPGATKCGHVFCFGCIDKAIRSFEKCPICNRQLTIGQILPIFL</sequence>
<evidence type="ECO:0000313" key="7">
    <source>
        <dbReference type="Proteomes" id="UP000008711"/>
    </source>
</evidence>
<evidence type="ECO:0000259" key="5">
    <source>
        <dbReference type="PROSITE" id="PS50089"/>
    </source>
</evidence>
<dbReference type="SMART" id="SM00184">
    <property type="entry name" value="RING"/>
    <property type="match status" value="1"/>
</dbReference>
<accession>B3NRI4</accession>
<feature type="domain" description="RING-type" evidence="5">
    <location>
        <begin position="41"/>
        <end position="81"/>
    </location>
</feature>
<proteinExistence type="predicted"/>
<dbReference type="PANTHER" id="PTHR23041">
    <property type="entry name" value="RING FINGER DOMAIN-CONTAINING"/>
    <property type="match status" value="1"/>
</dbReference>
<evidence type="ECO:0000256" key="2">
    <source>
        <dbReference type="ARBA" id="ARBA00022771"/>
    </source>
</evidence>
<organism evidence="6 7">
    <name type="scientific">Drosophila erecta</name>
    <name type="common">Fruit fly</name>
    <dbReference type="NCBI Taxonomy" id="7220"/>
    <lineage>
        <taxon>Eukaryota</taxon>
        <taxon>Metazoa</taxon>
        <taxon>Ecdysozoa</taxon>
        <taxon>Arthropoda</taxon>
        <taxon>Hexapoda</taxon>
        <taxon>Insecta</taxon>
        <taxon>Pterygota</taxon>
        <taxon>Neoptera</taxon>
        <taxon>Endopterygota</taxon>
        <taxon>Diptera</taxon>
        <taxon>Brachycera</taxon>
        <taxon>Muscomorpha</taxon>
        <taxon>Ephydroidea</taxon>
        <taxon>Drosophilidae</taxon>
        <taxon>Drosophila</taxon>
        <taxon>Sophophora</taxon>
    </lineage>
</organism>
<dbReference type="OrthoDB" id="6105938at2759"/>
<evidence type="ECO:0000256" key="4">
    <source>
        <dbReference type="PROSITE-ProRule" id="PRU00175"/>
    </source>
</evidence>
<dbReference type="EMBL" id="CH954179">
    <property type="protein sequence ID" value="EDV56136.1"/>
    <property type="molecule type" value="Genomic_DNA"/>
</dbReference>
<reference evidence="6 7" key="2">
    <citation type="journal article" date="2008" name="Bioinformatics">
        <title>Assembly reconciliation.</title>
        <authorList>
            <person name="Zimin A.V."/>
            <person name="Smith D.R."/>
            <person name="Sutton G."/>
            <person name="Yorke J.A."/>
        </authorList>
    </citation>
    <scope>NUCLEOTIDE SEQUENCE [LARGE SCALE GENOMIC DNA]</scope>
    <source>
        <strain evidence="6 7">TSC#14021-0224.01</strain>
    </source>
</reference>
<evidence type="ECO:0000256" key="3">
    <source>
        <dbReference type="ARBA" id="ARBA00022833"/>
    </source>
</evidence>